<proteinExistence type="inferred from homology"/>
<dbReference type="EMBL" id="RZNB01000001">
    <property type="protein sequence ID" value="RWZ53222.1"/>
    <property type="molecule type" value="Genomic_DNA"/>
</dbReference>
<evidence type="ECO:0000313" key="6">
    <source>
        <dbReference type="EMBL" id="RWZ53222.1"/>
    </source>
</evidence>
<evidence type="ECO:0000256" key="1">
    <source>
        <dbReference type="ARBA" id="ARBA00004196"/>
    </source>
</evidence>
<dbReference type="InterPro" id="IPR006059">
    <property type="entry name" value="SBP"/>
</dbReference>
<reference evidence="6 7" key="1">
    <citation type="submission" date="2018-12" db="EMBL/GenBank/DDBJ databases">
        <authorList>
            <person name="Li F."/>
        </authorList>
    </citation>
    <scope>NUCLEOTIDE SEQUENCE [LARGE SCALE GENOMIC DNA]</scope>
    <source>
        <strain evidence="6 7">11W25H-1</strain>
    </source>
</reference>
<protein>
    <submittedName>
        <fullName evidence="6">Extracellular solute-binding protein</fullName>
    </submittedName>
</protein>
<keyword evidence="4" id="KW-0732">Signal</keyword>
<evidence type="ECO:0000256" key="2">
    <source>
        <dbReference type="ARBA" id="ARBA00008520"/>
    </source>
</evidence>
<evidence type="ECO:0000256" key="3">
    <source>
        <dbReference type="ARBA" id="ARBA00022448"/>
    </source>
</evidence>
<name>A0A3S4BMF1_9MICO</name>
<feature type="region of interest" description="Disordered" evidence="5">
    <location>
        <begin position="59"/>
        <end position="78"/>
    </location>
</feature>
<dbReference type="SUPFAM" id="SSF53850">
    <property type="entry name" value="Periplasmic binding protein-like II"/>
    <property type="match status" value="1"/>
</dbReference>
<comment type="caution">
    <text evidence="6">The sequence shown here is derived from an EMBL/GenBank/DDBJ whole genome shotgun (WGS) entry which is preliminary data.</text>
</comment>
<dbReference type="GO" id="GO:0030313">
    <property type="term" value="C:cell envelope"/>
    <property type="evidence" value="ECO:0007669"/>
    <property type="project" value="UniProtKB-SubCell"/>
</dbReference>
<evidence type="ECO:0000256" key="4">
    <source>
        <dbReference type="ARBA" id="ARBA00022729"/>
    </source>
</evidence>
<evidence type="ECO:0000256" key="5">
    <source>
        <dbReference type="SAM" id="MobiDB-lite"/>
    </source>
</evidence>
<gene>
    <name evidence="6" type="ORF">ELQ90_00280</name>
</gene>
<sequence length="479" mass="51591">MIAAADETHVTKECQLHQLTPTRATRRRIARRRGLTVIGGAAILALGLTACGPDITAGSGDGDASAGRLQAPDGDSPSGEITIWDRSGDLYEVFDAAIEDFNEVYPDITVNHEAVDIDAKLQNTLITGTDVPDGVFLDDAKVAGLSDYMWDLSDVLDPYVDDIAQQKIDVNSIDGGIYGVPYDSNPGLLYYNATALEAQGIDATTIETYDDLLAAAREYQEAVPSAKPIHLEQSAFLGQLQLEMYASQLGTSLADADGELRLDSPEYEQILGFLDTVQKDGLGTRAEYLTPTDIAELESGNQVFYPWAIWFSFAPQQLLPETAGDWRAMPLPAWEDGGARSGAMGGSSFSIPRDAENADLAWLFYEFLMFDEAGYTAVWGPNDVYPNGLNTSIPSYEPAADPAAPLFEPVDALGGQDLWSVATEASTEIPAAAPTPSWWAGAVDYLGNDVQRMLDGELSPAEVLEKSSADIQANLIDRQ</sequence>
<dbReference type="InterPro" id="IPR050490">
    <property type="entry name" value="Bact_solute-bd_prot1"/>
</dbReference>
<dbReference type="PANTHER" id="PTHR43649:SF31">
    <property type="entry name" value="SN-GLYCEROL-3-PHOSPHATE-BINDING PERIPLASMIC PROTEIN UGPB"/>
    <property type="match status" value="1"/>
</dbReference>
<organism evidence="6 7">
    <name type="scientific">Labedella phragmitis</name>
    <dbReference type="NCBI Taxonomy" id="2498849"/>
    <lineage>
        <taxon>Bacteria</taxon>
        <taxon>Bacillati</taxon>
        <taxon>Actinomycetota</taxon>
        <taxon>Actinomycetes</taxon>
        <taxon>Micrococcales</taxon>
        <taxon>Microbacteriaceae</taxon>
        <taxon>Labedella</taxon>
    </lineage>
</organism>
<dbReference type="Pfam" id="PF01547">
    <property type="entry name" value="SBP_bac_1"/>
    <property type="match status" value="1"/>
</dbReference>
<dbReference type="AlphaFoldDB" id="A0A3S4BMF1"/>
<dbReference type="PANTHER" id="PTHR43649">
    <property type="entry name" value="ARABINOSE-BINDING PROTEIN-RELATED"/>
    <property type="match status" value="1"/>
</dbReference>
<comment type="subcellular location">
    <subcellularLocation>
        <location evidence="1">Cell envelope</location>
    </subcellularLocation>
</comment>
<accession>A0A3S4BMF1</accession>
<comment type="similarity">
    <text evidence="2">Belongs to the bacterial solute-binding protein 1 family.</text>
</comment>
<evidence type="ECO:0000313" key="7">
    <source>
        <dbReference type="Proteomes" id="UP000288547"/>
    </source>
</evidence>
<keyword evidence="7" id="KW-1185">Reference proteome</keyword>
<dbReference type="Gene3D" id="3.40.190.10">
    <property type="entry name" value="Periplasmic binding protein-like II"/>
    <property type="match status" value="1"/>
</dbReference>
<dbReference type="OrthoDB" id="1650177at2"/>
<dbReference type="Proteomes" id="UP000288547">
    <property type="component" value="Unassembled WGS sequence"/>
</dbReference>
<keyword evidence="3" id="KW-0813">Transport</keyword>